<reference evidence="2 3" key="1">
    <citation type="submission" date="2022-11" db="EMBL/GenBank/DDBJ databases">
        <title>The characterization of three novel Bacteroidetes species and genomic analysis of their roles in tidal elemental geochemical cycles.</title>
        <authorList>
            <person name="Ma K."/>
        </authorList>
    </citation>
    <scope>NUCLEOTIDE SEQUENCE [LARGE SCALE GENOMIC DNA]</scope>
    <source>
        <strain evidence="2 3">M17</strain>
    </source>
</reference>
<accession>A0ABT3RPP7</accession>
<name>A0ABT3RPP7_9BACT</name>
<dbReference type="PANTHER" id="PTHR34980:SF2">
    <property type="entry name" value="INNER MEMBRANE PROTEIN YHAH-RELATED"/>
    <property type="match status" value="1"/>
</dbReference>
<feature type="transmembrane region" description="Helical" evidence="1">
    <location>
        <begin position="50"/>
        <end position="72"/>
    </location>
</feature>
<organism evidence="2 3">
    <name type="scientific">Mangrovivirga halotolerans</name>
    <dbReference type="NCBI Taxonomy" id="2993936"/>
    <lineage>
        <taxon>Bacteria</taxon>
        <taxon>Pseudomonadati</taxon>
        <taxon>Bacteroidota</taxon>
        <taxon>Cytophagia</taxon>
        <taxon>Cytophagales</taxon>
        <taxon>Mangrovivirgaceae</taxon>
        <taxon>Mangrovivirga</taxon>
    </lineage>
</organism>
<feature type="transmembrane region" description="Helical" evidence="1">
    <location>
        <begin position="23"/>
        <end position="44"/>
    </location>
</feature>
<gene>
    <name evidence="2" type="ORF">OO013_04650</name>
</gene>
<dbReference type="InterPro" id="IPR008523">
    <property type="entry name" value="DUF805"/>
</dbReference>
<dbReference type="EMBL" id="JAPFQN010000003">
    <property type="protein sequence ID" value="MCX2743140.1"/>
    <property type="molecule type" value="Genomic_DNA"/>
</dbReference>
<evidence type="ECO:0000313" key="3">
    <source>
        <dbReference type="Proteomes" id="UP001209885"/>
    </source>
</evidence>
<dbReference type="Proteomes" id="UP001209885">
    <property type="component" value="Unassembled WGS sequence"/>
</dbReference>
<protein>
    <submittedName>
        <fullName evidence="2">DUF805 domain-containing protein</fullName>
    </submittedName>
</protein>
<dbReference type="RefSeq" id="WP_266055512.1">
    <property type="nucleotide sequence ID" value="NZ_JAPFQN010000003.1"/>
</dbReference>
<dbReference type="PANTHER" id="PTHR34980">
    <property type="entry name" value="INNER MEMBRANE PROTEIN-RELATED-RELATED"/>
    <property type="match status" value="1"/>
</dbReference>
<proteinExistence type="predicted"/>
<comment type="caution">
    <text evidence="2">The sequence shown here is derived from an EMBL/GenBank/DDBJ whole genome shotgun (WGS) entry which is preliminary data.</text>
</comment>
<keyword evidence="1" id="KW-0812">Transmembrane</keyword>
<feature type="transmembrane region" description="Helical" evidence="1">
    <location>
        <begin position="84"/>
        <end position="105"/>
    </location>
</feature>
<evidence type="ECO:0000256" key="1">
    <source>
        <dbReference type="SAM" id="Phobius"/>
    </source>
</evidence>
<sequence>MEWYFLAFKKYAQFKGRARRKEYWMFFLFHIIVSLILAFGGLIFANESGLYISGLLFITYYLASLIPSIAVAVRRLHDTGKSGLAYLVIFIPGIGSIIFLVLMALEGDRRTNKYGDDPKVIKDFSAYDNIIANTN</sequence>
<evidence type="ECO:0000313" key="2">
    <source>
        <dbReference type="EMBL" id="MCX2743140.1"/>
    </source>
</evidence>
<keyword evidence="1" id="KW-0472">Membrane</keyword>
<keyword evidence="1" id="KW-1133">Transmembrane helix</keyword>
<dbReference type="Pfam" id="PF05656">
    <property type="entry name" value="DUF805"/>
    <property type="match status" value="1"/>
</dbReference>
<keyword evidence="3" id="KW-1185">Reference proteome</keyword>